<organism evidence="9 10">
    <name type="scientific">Paenibacillus rhizolycopersici</name>
    <dbReference type="NCBI Taxonomy" id="2780073"/>
    <lineage>
        <taxon>Bacteria</taxon>
        <taxon>Bacillati</taxon>
        <taxon>Bacillota</taxon>
        <taxon>Bacilli</taxon>
        <taxon>Bacillales</taxon>
        <taxon>Paenibacillaceae</taxon>
        <taxon>Paenibacillus</taxon>
    </lineage>
</organism>
<keyword evidence="10" id="KW-1185">Reference proteome</keyword>
<evidence type="ECO:0000256" key="4">
    <source>
        <dbReference type="ARBA" id="ARBA00022801"/>
    </source>
</evidence>
<keyword evidence="3 7" id="KW-0812">Transmembrane</keyword>
<keyword evidence="2" id="KW-1003">Cell membrane</keyword>
<evidence type="ECO:0000256" key="5">
    <source>
        <dbReference type="ARBA" id="ARBA00022989"/>
    </source>
</evidence>
<feature type="transmembrane region" description="Helical" evidence="7">
    <location>
        <begin position="142"/>
        <end position="161"/>
    </location>
</feature>
<protein>
    <submittedName>
        <fullName evidence="9">Phosphatase PAP2 family protein</fullName>
    </submittedName>
</protein>
<accession>A0ABS2H4K9</accession>
<name>A0ABS2H4K9_9BACL</name>
<evidence type="ECO:0000259" key="8">
    <source>
        <dbReference type="SMART" id="SM00014"/>
    </source>
</evidence>
<dbReference type="EMBL" id="JADCNN020000002">
    <property type="protein sequence ID" value="MBM6994725.1"/>
    <property type="molecule type" value="Genomic_DNA"/>
</dbReference>
<evidence type="ECO:0000313" key="10">
    <source>
        <dbReference type="Proteomes" id="UP001516620"/>
    </source>
</evidence>
<comment type="subcellular location">
    <subcellularLocation>
        <location evidence="1">Cell membrane</location>
        <topology evidence="1">Multi-pass membrane protein</topology>
    </subcellularLocation>
</comment>
<dbReference type="Gene3D" id="1.20.144.10">
    <property type="entry name" value="Phosphatidic acid phosphatase type 2/haloperoxidase"/>
    <property type="match status" value="1"/>
</dbReference>
<dbReference type="PANTHER" id="PTHR14969:SF62">
    <property type="entry name" value="DECAPRENYLPHOSPHORYL-5-PHOSPHORIBOSE PHOSPHATASE RV3807C-RELATED"/>
    <property type="match status" value="1"/>
</dbReference>
<evidence type="ECO:0000256" key="2">
    <source>
        <dbReference type="ARBA" id="ARBA00022475"/>
    </source>
</evidence>
<gene>
    <name evidence="9" type="ORF">IM700_003495</name>
</gene>
<keyword evidence="5 7" id="KW-1133">Transmembrane helix</keyword>
<dbReference type="SUPFAM" id="SSF48317">
    <property type="entry name" value="Acid phosphatase/Vanadium-dependent haloperoxidase"/>
    <property type="match status" value="1"/>
</dbReference>
<feature type="transmembrane region" description="Helical" evidence="7">
    <location>
        <begin position="76"/>
        <end position="96"/>
    </location>
</feature>
<feature type="domain" description="Phosphatidic acid phosphatase type 2/haloperoxidase" evidence="8">
    <location>
        <begin position="74"/>
        <end position="184"/>
    </location>
</feature>
<keyword evidence="4" id="KW-0378">Hydrolase</keyword>
<sequence>MDLNHSKRQAAEAGSRIQWIMRIDQTLFFWINQRLSSRALDRLLGWVTHLGGALFTVICAVSLACFAEGELSRLGLQSLITLAVSHIVAVLIKRIVRRDRPFRKLEQVKVGKFPLKDYSFPSGHTTAIFALVTPFMLALSPAVMLVLISLALLVAISRVYLGYHYPMDCMAGGMLGFLTAVLVSLVLHS</sequence>
<dbReference type="Pfam" id="PF01569">
    <property type="entry name" value="PAP2"/>
    <property type="match status" value="1"/>
</dbReference>
<keyword evidence="6 7" id="KW-0472">Membrane</keyword>
<comment type="caution">
    <text evidence="9">The sequence shown here is derived from an EMBL/GenBank/DDBJ whole genome shotgun (WGS) entry which is preliminary data.</text>
</comment>
<evidence type="ECO:0000256" key="1">
    <source>
        <dbReference type="ARBA" id="ARBA00004651"/>
    </source>
</evidence>
<feature type="transmembrane region" description="Helical" evidence="7">
    <location>
        <begin position="168"/>
        <end position="187"/>
    </location>
</feature>
<reference evidence="9 10" key="1">
    <citation type="submission" date="2021-01" db="EMBL/GenBank/DDBJ databases">
        <title>Paenibacillus sp.nov. isolated from the rhizosphere soil of tomato plant.</title>
        <authorList>
            <person name="Thin K.K."/>
            <person name="Zhang X."/>
            <person name="He S."/>
        </authorList>
    </citation>
    <scope>NUCLEOTIDE SEQUENCE [LARGE SCALE GENOMIC DNA]</scope>
    <source>
        <strain evidence="9 10">DXFW5</strain>
    </source>
</reference>
<feature type="transmembrane region" description="Helical" evidence="7">
    <location>
        <begin position="43"/>
        <end position="64"/>
    </location>
</feature>
<evidence type="ECO:0000256" key="7">
    <source>
        <dbReference type="SAM" id="Phobius"/>
    </source>
</evidence>
<dbReference type="SMART" id="SM00014">
    <property type="entry name" value="acidPPc"/>
    <property type="match status" value="1"/>
</dbReference>
<evidence type="ECO:0000256" key="6">
    <source>
        <dbReference type="ARBA" id="ARBA00023136"/>
    </source>
</evidence>
<dbReference type="PANTHER" id="PTHR14969">
    <property type="entry name" value="SPHINGOSINE-1-PHOSPHATE PHOSPHOHYDROLASE"/>
    <property type="match status" value="1"/>
</dbReference>
<dbReference type="InterPro" id="IPR000326">
    <property type="entry name" value="PAP2/HPO"/>
</dbReference>
<evidence type="ECO:0000313" key="9">
    <source>
        <dbReference type="EMBL" id="MBM6994725.1"/>
    </source>
</evidence>
<proteinExistence type="predicted"/>
<evidence type="ECO:0000256" key="3">
    <source>
        <dbReference type="ARBA" id="ARBA00022692"/>
    </source>
</evidence>
<dbReference type="Proteomes" id="UP001516620">
    <property type="component" value="Unassembled WGS sequence"/>
</dbReference>
<dbReference type="InterPro" id="IPR036938">
    <property type="entry name" value="PAP2/HPO_sf"/>
</dbReference>